<evidence type="ECO:0000256" key="4">
    <source>
        <dbReference type="ARBA" id="ARBA00022448"/>
    </source>
</evidence>
<keyword evidence="10" id="KW-1006">Bacterial flagellum protein export</keyword>
<evidence type="ECO:0000256" key="8">
    <source>
        <dbReference type="ARBA" id="ARBA00022927"/>
    </source>
</evidence>
<keyword evidence="8" id="KW-0653">Protein transport</keyword>
<organism evidence="11 12">
    <name type="scientific">Desulfosporosinus lacus DSM 15449</name>
    <dbReference type="NCBI Taxonomy" id="1121420"/>
    <lineage>
        <taxon>Bacteria</taxon>
        <taxon>Bacillati</taxon>
        <taxon>Bacillota</taxon>
        <taxon>Clostridia</taxon>
        <taxon>Eubacteriales</taxon>
        <taxon>Desulfitobacteriaceae</taxon>
        <taxon>Desulfosporosinus</taxon>
    </lineage>
</organism>
<dbReference type="GO" id="GO:0015031">
    <property type="term" value="P:protein transport"/>
    <property type="evidence" value="ECO:0007669"/>
    <property type="project" value="UniProtKB-KW"/>
</dbReference>
<keyword evidence="12" id="KW-1185">Reference proteome</keyword>
<evidence type="ECO:0000256" key="6">
    <source>
        <dbReference type="ARBA" id="ARBA00022500"/>
    </source>
</evidence>
<comment type="subcellular location">
    <subcellularLocation>
        <location evidence="1">Cell membrane</location>
        <topology evidence="1">Peripheral membrane protein</topology>
        <orientation evidence="1">Cytoplasmic side</orientation>
    </subcellularLocation>
</comment>
<dbReference type="InterPro" id="IPR012823">
    <property type="entry name" value="Flagell_FliJ"/>
</dbReference>
<dbReference type="EMBL" id="FQXJ01000004">
    <property type="protein sequence ID" value="SHH66525.1"/>
    <property type="molecule type" value="Genomic_DNA"/>
</dbReference>
<keyword evidence="11" id="KW-0969">Cilium</keyword>
<dbReference type="GO" id="GO:0006935">
    <property type="term" value="P:chemotaxis"/>
    <property type="evidence" value="ECO:0007669"/>
    <property type="project" value="UniProtKB-KW"/>
</dbReference>
<reference evidence="12" key="1">
    <citation type="submission" date="2016-11" db="EMBL/GenBank/DDBJ databases">
        <authorList>
            <person name="Varghese N."/>
            <person name="Submissions S."/>
        </authorList>
    </citation>
    <scope>NUCLEOTIDE SEQUENCE [LARGE SCALE GENOMIC DNA]</scope>
    <source>
        <strain evidence="12">DSM 15449</strain>
    </source>
</reference>
<dbReference type="GO" id="GO:0071973">
    <property type="term" value="P:bacterial-type flagellum-dependent cell motility"/>
    <property type="evidence" value="ECO:0007669"/>
    <property type="project" value="InterPro"/>
</dbReference>
<keyword evidence="11" id="KW-0282">Flagellum</keyword>
<evidence type="ECO:0000256" key="5">
    <source>
        <dbReference type="ARBA" id="ARBA00022475"/>
    </source>
</evidence>
<evidence type="ECO:0000313" key="12">
    <source>
        <dbReference type="Proteomes" id="UP000183954"/>
    </source>
</evidence>
<dbReference type="GO" id="GO:0009288">
    <property type="term" value="C:bacterial-type flagellum"/>
    <property type="evidence" value="ECO:0007669"/>
    <property type="project" value="InterPro"/>
</dbReference>
<accession>A0A1M5UUA5</accession>
<dbReference type="STRING" id="1121420.SAMN02746098_01078"/>
<dbReference type="GO" id="GO:0005886">
    <property type="term" value="C:plasma membrane"/>
    <property type="evidence" value="ECO:0007669"/>
    <property type="project" value="UniProtKB-SubCell"/>
</dbReference>
<dbReference type="OrthoDB" id="1796966at2"/>
<evidence type="ECO:0000256" key="7">
    <source>
        <dbReference type="ARBA" id="ARBA00022795"/>
    </source>
</evidence>
<name>A0A1M5UUA5_9FIRM</name>
<keyword evidence="5" id="KW-1003">Cell membrane</keyword>
<dbReference type="GO" id="GO:0044781">
    <property type="term" value="P:bacterial-type flagellum organization"/>
    <property type="evidence" value="ECO:0007669"/>
    <property type="project" value="UniProtKB-KW"/>
</dbReference>
<sequence length="160" mass="19064">MARFRFRLDASLQIAQQLLESAQRKYALEMKRWQACLLAFEAQKGRYYEAQESQRDAGRHRPEELRICQVFALEQRRRLDQCEAIRKEQELVMDNARRCLLEAHREVEKYERLKEKQATAFRVLELQKEQKILDETGQVLHWLGRTSTVDKCVINGRANL</sequence>
<keyword evidence="4" id="KW-0813">Transport</keyword>
<evidence type="ECO:0000256" key="10">
    <source>
        <dbReference type="ARBA" id="ARBA00023225"/>
    </source>
</evidence>
<dbReference type="Proteomes" id="UP000183954">
    <property type="component" value="Unassembled WGS sequence"/>
</dbReference>
<evidence type="ECO:0000256" key="1">
    <source>
        <dbReference type="ARBA" id="ARBA00004413"/>
    </source>
</evidence>
<gene>
    <name evidence="11" type="ORF">SAMN02746098_01078</name>
</gene>
<evidence type="ECO:0000256" key="2">
    <source>
        <dbReference type="ARBA" id="ARBA00010004"/>
    </source>
</evidence>
<keyword evidence="7" id="KW-1005">Bacterial flagellum biogenesis</keyword>
<evidence type="ECO:0000256" key="3">
    <source>
        <dbReference type="ARBA" id="ARBA00020392"/>
    </source>
</evidence>
<proteinExistence type="inferred from homology"/>
<keyword evidence="6" id="KW-0145">Chemotaxis</keyword>
<dbReference type="RefSeq" id="WP_073028401.1">
    <property type="nucleotide sequence ID" value="NZ_FQXJ01000004.1"/>
</dbReference>
<dbReference type="AlphaFoldDB" id="A0A1M5UUA5"/>
<keyword evidence="9" id="KW-0472">Membrane</keyword>
<dbReference type="InterPro" id="IPR053716">
    <property type="entry name" value="Flag_assembly_chemotaxis_eff"/>
</dbReference>
<evidence type="ECO:0000256" key="9">
    <source>
        <dbReference type="ARBA" id="ARBA00023136"/>
    </source>
</evidence>
<keyword evidence="11" id="KW-0966">Cell projection</keyword>
<evidence type="ECO:0000313" key="11">
    <source>
        <dbReference type="EMBL" id="SHH66525.1"/>
    </source>
</evidence>
<comment type="similarity">
    <text evidence="2">Belongs to the FliJ family.</text>
</comment>
<dbReference type="Gene3D" id="1.10.287.1700">
    <property type="match status" value="1"/>
</dbReference>
<protein>
    <recommendedName>
        <fullName evidence="3">Flagellar FliJ protein</fullName>
    </recommendedName>
</protein>
<dbReference type="Pfam" id="PF02050">
    <property type="entry name" value="FliJ"/>
    <property type="match status" value="1"/>
</dbReference>